<dbReference type="PANTHER" id="PTHR36153">
    <property type="entry name" value="INNER MEMBRANE PROTEIN-RELATED"/>
    <property type="match status" value="1"/>
</dbReference>
<dbReference type="InterPro" id="IPR053156">
    <property type="entry name" value="T6SS_TssM-like"/>
</dbReference>
<evidence type="ECO:0000256" key="1">
    <source>
        <dbReference type="SAM" id="Phobius"/>
    </source>
</evidence>
<reference evidence="3 4" key="1">
    <citation type="submission" date="2024-09" db="EMBL/GenBank/DDBJ databases">
        <authorList>
            <person name="D'Angelo T."/>
        </authorList>
    </citation>
    <scope>NUCLEOTIDE SEQUENCE [LARGE SCALE GENOMIC DNA]</scope>
    <source>
        <strain evidence="3">SAG AM-320-E07</strain>
    </source>
</reference>
<comment type="caution">
    <text evidence="3">The sequence shown here is derived from an EMBL/GenBank/DDBJ whole genome shotgun (WGS) entry which is preliminary data.</text>
</comment>
<evidence type="ECO:0000259" key="2">
    <source>
        <dbReference type="Pfam" id="PF14331"/>
    </source>
</evidence>
<feature type="transmembrane region" description="Helical" evidence="1">
    <location>
        <begin position="9"/>
        <end position="26"/>
    </location>
</feature>
<dbReference type="PANTHER" id="PTHR36153:SF1">
    <property type="entry name" value="TYPE VI SECRETION SYSTEM COMPONENT TSSM1"/>
    <property type="match status" value="1"/>
</dbReference>
<dbReference type="InterPro" id="IPR027417">
    <property type="entry name" value="P-loop_NTPase"/>
</dbReference>
<keyword evidence="1" id="KW-0472">Membrane</keyword>
<dbReference type="Pfam" id="PF14331">
    <property type="entry name" value="IcmF-related_N"/>
    <property type="match status" value="1"/>
</dbReference>
<proteinExistence type="predicted"/>
<feature type="non-terminal residue" evidence="3">
    <location>
        <position position="320"/>
    </location>
</feature>
<dbReference type="EMBL" id="JBHPKH010000199">
    <property type="protein sequence ID" value="MFC1573524.1"/>
    <property type="molecule type" value="Genomic_DNA"/>
</dbReference>
<keyword evidence="1" id="KW-0812">Transmembrane</keyword>
<organism evidence="3 4">
    <name type="scientific">Eiseniibacteriota bacterium</name>
    <dbReference type="NCBI Taxonomy" id="2212470"/>
    <lineage>
        <taxon>Bacteria</taxon>
        <taxon>Candidatus Eiseniibacteriota</taxon>
    </lineage>
</organism>
<name>A0ABV6YMG2_UNCEI</name>
<dbReference type="InterPro" id="IPR025743">
    <property type="entry name" value="TssM1_N"/>
</dbReference>
<feature type="transmembrane region" description="Helical" evidence="1">
    <location>
        <begin position="38"/>
        <end position="58"/>
    </location>
</feature>
<protein>
    <submittedName>
        <fullName evidence="3">Type VI secretion protein IcmF/TssM N-terminal domain-containing protein</fullName>
    </submittedName>
</protein>
<evidence type="ECO:0000313" key="3">
    <source>
        <dbReference type="EMBL" id="MFC1573524.1"/>
    </source>
</evidence>
<feature type="domain" description="Type VI secretion system component TssM1 N-terminal" evidence="2">
    <location>
        <begin position="187"/>
        <end position="318"/>
    </location>
</feature>
<dbReference type="Proteomes" id="UP001593833">
    <property type="component" value="Unassembled WGS sequence"/>
</dbReference>
<gene>
    <name evidence="3" type="ORF">ACFL6M_08015</name>
</gene>
<dbReference type="SUPFAM" id="SSF52540">
    <property type="entry name" value="P-loop containing nucleoside triphosphate hydrolases"/>
    <property type="match status" value="1"/>
</dbReference>
<keyword evidence="4" id="KW-1185">Reference proteome</keyword>
<accession>A0ABV6YMG2</accession>
<sequence>MFLTILKKTLVPFGAVLGIVIILLLARGRFPFLRAIPFWIWMLAILAVIVIWILVLLIKWITEKRRAQAIEEGILDQAQTGADQASPARRAEIEEVKRNLAEALTTLKRGPQGKKALYSLPWYMIIGPPAIGKTTAIVNSGLNFPSMTTAKRMRGAGGTRNCDWWFSTDAILLDTAGRYAESADRTETEKEWFAFLDLLKAHRKKGPINGLILGYSIEDLLQKDEAALIDSARELRQRMDEILDRLGWTFPVYVLFTKCDLISGFADYFSSLSPVERQQVWGAVYTPETEGDQRAAERFSQEFDTLLENLRNIRTRRMSG</sequence>
<evidence type="ECO:0000313" key="4">
    <source>
        <dbReference type="Proteomes" id="UP001593833"/>
    </source>
</evidence>
<keyword evidence="1" id="KW-1133">Transmembrane helix</keyword>